<gene>
    <name evidence="4" type="ORF">GRAN_4126</name>
</gene>
<dbReference type="AlphaFoldDB" id="A0A4Q0SX70"/>
<dbReference type="PANTHER" id="PTHR43252">
    <property type="entry name" value="TRANSCRIPTIONAL REGULATOR YQJI"/>
    <property type="match status" value="1"/>
</dbReference>
<dbReference type="Pfam" id="PF10400">
    <property type="entry name" value="Vir_act_alpha_C"/>
    <property type="match status" value="1"/>
</dbReference>
<evidence type="ECO:0000256" key="1">
    <source>
        <dbReference type="SAM" id="MobiDB-lite"/>
    </source>
</evidence>
<dbReference type="InterPro" id="IPR005149">
    <property type="entry name" value="Tscrpt_reg_PadR_N"/>
</dbReference>
<comment type="caution">
    <text evidence="4">The sequence shown here is derived from an EMBL/GenBank/DDBJ whole genome shotgun (WGS) entry which is preliminary data.</text>
</comment>
<feature type="domain" description="Transcription regulator PadR C-terminal" evidence="3">
    <location>
        <begin position="104"/>
        <end position="186"/>
    </location>
</feature>
<reference evidence="4 5" key="1">
    <citation type="submission" date="2018-11" db="EMBL/GenBank/DDBJ databases">
        <authorList>
            <person name="Mardanov A.V."/>
            <person name="Ravin N.V."/>
            <person name="Dedysh S.N."/>
        </authorList>
    </citation>
    <scope>NUCLEOTIDE SEQUENCE [LARGE SCALE GENOMIC DNA]</scope>
    <source>
        <strain evidence="4 5">AF10</strain>
    </source>
</reference>
<dbReference type="Pfam" id="PF03551">
    <property type="entry name" value="PadR"/>
    <property type="match status" value="1"/>
</dbReference>
<dbReference type="InterPro" id="IPR036388">
    <property type="entry name" value="WH-like_DNA-bd_sf"/>
</dbReference>
<dbReference type="PANTHER" id="PTHR43252:SF6">
    <property type="entry name" value="NEGATIVE TRANSCRIPTION REGULATOR PADR"/>
    <property type="match status" value="1"/>
</dbReference>
<evidence type="ECO:0000313" key="5">
    <source>
        <dbReference type="Proteomes" id="UP000289437"/>
    </source>
</evidence>
<dbReference type="SUPFAM" id="SSF46785">
    <property type="entry name" value="Winged helix' DNA-binding domain"/>
    <property type="match status" value="1"/>
</dbReference>
<reference evidence="5" key="2">
    <citation type="submission" date="2019-02" db="EMBL/GenBank/DDBJ databases">
        <title>Granulicella sibirica sp. nov., a psychrotolerant acidobacterium isolated from an organic soil layer in forested tundra, West Siberia.</title>
        <authorList>
            <person name="Oshkin I.Y."/>
            <person name="Kulichevskaya I.S."/>
            <person name="Rijpstra W.I.C."/>
            <person name="Sinninghe Damste J.S."/>
            <person name="Rakitin A.L."/>
            <person name="Ravin N.V."/>
            <person name="Dedysh S.N."/>
        </authorList>
    </citation>
    <scope>NUCLEOTIDE SEQUENCE [LARGE SCALE GENOMIC DNA]</scope>
    <source>
        <strain evidence="5">AF10</strain>
    </source>
</reference>
<feature type="domain" description="Transcription regulator PadR N-terminal" evidence="2">
    <location>
        <begin position="18"/>
        <end position="92"/>
    </location>
</feature>
<dbReference type="Proteomes" id="UP000289437">
    <property type="component" value="Unassembled WGS sequence"/>
</dbReference>
<evidence type="ECO:0000259" key="3">
    <source>
        <dbReference type="Pfam" id="PF10400"/>
    </source>
</evidence>
<accession>A0A4Q0SX70</accession>
<dbReference type="Gene3D" id="6.10.140.190">
    <property type="match status" value="1"/>
</dbReference>
<keyword evidence="5" id="KW-1185">Reference proteome</keyword>
<sequence length="211" mass="24064">MYLADMKKALSNSTVNALLGLLSIKPMSGYDLRQFIPESIGHFWSESYGQIYPTLRRMAEEGLVAKRTETQRGKPDRHVYSLTGAGRERLQQWLELPFAVEVPRNELLLKMFFGAHATSAVNRKHIHTFLEKEERDLQMFTSIAEFLRMRAGDDPQLPYWLITLSRGRHEASGNIAWAHETLEELDRLEQTAPSKSDHNAPKPGIEAHHGA</sequence>
<evidence type="ECO:0000313" key="4">
    <source>
        <dbReference type="EMBL" id="RXH55022.1"/>
    </source>
</evidence>
<evidence type="ECO:0000259" key="2">
    <source>
        <dbReference type="Pfam" id="PF03551"/>
    </source>
</evidence>
<feature type="region of interest" description="Disordered" evidence="1">
    <location>
        <begin position="190"/>
        <end position="211"/>
    </location>
</feature>
<proteinExistence type="predicted"/>
<dbReference type="Gene3D" id="1.10.10.10">
    <property type="entry name" value="Winged helix-like DNA-binding domain superfamily/Winged helix DNA-binding domain"/>
    <property type="match status" value="1"/>
</dbReference>
<dbReference type="EMBL" id="RDSM01000003">
    <property type="protein sequence ID" value="RXH55022.1"/>
    <property type="molecule type" value="Genomic_DNA"/>
</dbReference>
<dbReference type="InterPro" id="IPR036390">
    <property type="entry name" value="WH_DNA-bd_sf"/>
</dbReference>
<organism evidence="4 5">
    <name type="scientific">Granulicella sibirica</name>
    <dbReference type="NCBI Taxonomy" id="2479048"/>
    <lineage>
        <taxon>Bacteria</taxon>
        <taxon>Pseudomonadati</taxon>
        <taxon>Acidobacteriota</taxon>
        <taxon>Terriglobia</taxon>
        <taxon>Terriglobales</taxon>
        <taxon>Acidobacteriaceae</taxon>
        <taxon>Granulicella</taxon>
    </lineage>
</organism>
<protein>
    <submittedName>
        <fullName evidence="4">Transcriptional regulator, PadR family</fullName>
    </submittedName>
</protein>
<name>A0A4Q0SX70_9BACT</name>
<dbReference type="InterPro" id="IPR018309">
    <property type="entry name" value="Tscrpt_reg_PadR_C"/>
</dbReference>
<dbReference type="RefSeq" id="WP_241655032.1">
    <property type="nucleotide sequence ID" value="NZ_RDSM01000003.1"/>
</dbReference>